<organism evidence="1 2">
    <name type="scientific">Coemansia helicoidea</name>
    <dbReference type="NCBI Taxonomy" id="1286919"/>
    <lineage>
        <taxon>Eukaryota</taxon>
        <taxon>Fungi</taxon>
        <taxon>Fungi incertae sedis</taxon>
        <taxon>Zoopagomycota</taxon>
        <taxon>Kickxellomycotina</taxon>
        <taxon>Kickxellomycetes</taxon>
        <taxon>Kickxellales</taxon>
        <taxon>Kickxellaceae</taxon>
        <taxon>Coemansia</taxon>
    </lineage>
</organism>
<protein>
    <submittedName>
        <fullName evidence="1">U4/U6.U5 snRNP associated protein</fullName>
    </submittedName>
</protein>
<accession>A0ACC1L8E6</accession>
<reference evidence="1" key="1">
    <citation type="submission" date="2022-07" db="EMBL/GenBank/DDBJ databases">
        <title>Phylogenomic reconstructions and comparative analyses of Kickxellomycotina fungi.</title>
        <authorList>
            <person name="Reynolds N.K."/>
            <person name="Stajich J.E."/>
            <person name="Barry K."/>
            <person name="Grigoriev I.V."/>
            <person name="Crous P."/>
            <person name="Smith M.E."/>
        </authorList>
    </citation>
    <scope>NUCLEOTIDE SEQUENCE</scope>
    <source>
        <strain evidence="1">BCRC 34780</strain>
    </source>
</reference>
<evidence type="ECO:0000313" key="1">
    <source>
        <dbReference type="EMBL" id="KAJ2803026.1"/>
    </source>
</evidence>
<dbReference type="Proteomes" id="UP001140087">
    <property type="component" value="Unassembled WGS sequence"/>
</dbReference>
<evidence type="ECO:0000313" key="2">
    <source>
        <dbReference type="Proteomes" id="UP001140087"/>
    </source>
</evidence>
<sequence>MAKGDKTAYGERRADGFRRTWDNSAYEKKAQDREQQQREADDDDERRRKGLKPRPARAAWAPRELLQARTGTVNLEGMVGKTQVVEASAAAGGQPGFYCKVCDVTVKDSLSYLDHINGKKHQRLLNRTMAVAVETVDDVLAKLAALRQRAARRQQQDGESYDFYERVRVQQDIEARKKQKRREARQRYRQAKRAAGDGDGDGSGGEAAGDELDGMASLMGFAAFGSSKK</sequence>
<proteinExistence type="predicted"/>
<comment type="caution">
    <text evidence="1">The sequence shown here is derived from an EMBL/GenBank/DDBJ whole genome shotgun (WGS) entry which is preliminary data.</text>
</comment>
<gene>
    <name evidence="1" type="primary">SNU23</name>
    <name evidence="1" type="ORF">H4R21_002191</name>
</gene>
<dbReference type="EMBL" id="JANBUN010000534">
    <property type="protein sequence ID" value="KAJ2803026.1"/>
    <property type="molecule type" value="Genomic_DNA"/>
</dbReference>
<keyword evidence="2" id="KW-1185">Reference proteome</keyword>
<name>A0ACC1L8E6_9FUNG</name>